<evidence type="ECO:0000313" key="3">
    <source>
        <dbReference type="EMBL" id="TVU14788.1"/>
    </source>
</evidence>
<dbReference type="SUPFAM" id="SSF52058">
    <property type="entry name" value="L domain-like"/>
    <property type="match status" value="2"/>
</dbReference>
<dbReference type="Proteomes" id="UP000324897">
    <property type="component" value="Unassembled WGS sequence"/>
</dbReference>
<sequence length="775" mass="87480">MSGRCTARWSSTQRKEGGGRASVLRERKPEARRRRREEEIEELSGASLKDKKNLEKLQLSWKDNLPQDEYDCSLVSDSNNSSSSTHFADRASDVLEGLEPHNNLKYLQISGYSGATSPAWLVNSVTRLRDLHLDDCREWQILSSLENLLFLIKLKLTNMKKIIKVSIPSLEELVLFNLPKLELCSCNSVMDLNSSLRVLKISNCNVLKSFPLFESCEKFNIEQKSWFCRLDKLTIHYCSQLKIPNHLPPSNIVSELSIRGVLEVPDMKGSPDENLDICPLSEDPEATMLDDKRFAYHNLRMLTSLSIRHQNREYVSFQGFRQLINLKYFTMEWCKEIFSSHVVQEPTGKNMAAANESALPSLGLLAVSHCGIAAKWLSVLLRHVKAVEEFKLYKCQMITALSIEEEESNLSELRSGPEASSSGSSYNNALAIPPSDGLLCMPSNLLSSVKKISIVKCGELIYQGSKVGFARFTSLEELQILECPKLIPSLVHSGENFDSANGKWFLPLSLCSIRIDPSPEKLQLCFPENRSSLRKLHIWGSPRLKSLQLHSCTALEELTIERCESLAALEGLQSLGGLTALKVFSCPGLPDLKHLSRQGLGQLRLECLGIDKFSFLNMPVWMRLTPLKRLEVFEMEVTGLSDLSDRIALQLLTSLQELLFSHCHELQDLAVGLNSLPSLRKLEIYDCPHITWLPEQILPPSLEELEMWECDEQLTERCRMLATSKLKVKIDGFYLKSTHFDQHDMFYRGVQAAVHSTGAVTVFRISTNTVQSEAV</sequence>
<dbReference type="AlphaFoldDB" id="A0A5J9TVF7"/>
<organism evidence="3 4">
    <name type="scientific">Eragrostis curvula</name>
    <name type="common">weeping love grass</name>
    <dbReference type="NCBI Taxonomy" id="38414"/>
    <lineage>
        <taxon>Eukaryota</taxon>
        <taxon>Viridiplantae</taxon>
        <taxon>Streptophyta</taxon>
        <taxon>Embryophyta</taxon>
        <taxon>Tracheophyta</taxon>
        <taxon>Spermatophyta</taxon>
        <taxon>Magnoliopsida</taxon>
        <taxon>Liliopsida</taxon>
        <taxon>Poales</taxon>
        <taxon>Poaceae</taxon>
        <taxon>PACMAD clade</taxon>
        <taxon>Chloridoideae</taxon>
        <taxon>Eragrostideae</taxon>
        <taxon>Eragrostidinae</taxon>
        <taxon>Eragrostis</taxon>
    </lineage>
</organism>
<dbReference type="Gene3D" id="3.80.10.10">
    <property type="entry name" value="Ribonuclease Inhibitor"/>
    <property type="match status" value="3"/>
</dbReference>
<accession>A0A5J9TVF7</accession>
<dbReference type="InterPro" id="IPR056789">
    <property type="entry name" value="LRR_R13L1-DRL21"/>
</dbReference>
<dbReference type="PANTHER" id="PTHR47186">
    <property type="entry name" value="LEUCINE-RICH REPEAT-CONTAINING PROTEIN 57"/>
    <property type="match status" value="1"/>
</dbReference>
<dbReference type="Pfam" id="PF25019">
    <property type="entry name" value="LRR_R13L1-DRL21"/>
    <property type="match status" value="1"/>
</dbReference>
<reference evidence="3 4" key="1">
    <citation type="journal article" date="2019" name="Sci. Rep.">
        <title>A high-quality genome of Eragrostis curvula grass provides insights into Poaceae evolution and supports new strategies to enhance forage quality.</title>
        <authorList>
            <person name="Carballo J."/>
            <person name="Santos B.A.C.M."/>
            <person name="Zappacosta D."/>
            <person name="Garbus I."/>
            <person name="Selva J.P."/>
            <person name="Gallo C.A."/>
            <person name="Diaz A."/>
            <person name="Albertini E."/>
            <person name="Caccamo M."/>
            <person name="Echenique V."/>
        </authorList>
    </citation>
    <scope>NUCLEOTIDE SEQUENCE [LARGE SCALE GENOMIC DNA]</scope>
    <source>
        <strain evidence="4">cv. Victoria</strain>
        <tissue evidence="3">Leaf</tissue>
    </source>
</reference>
<evidence type="ECO:0000259" key="2">
    <source>
        <dbReference type="Pfam" id="PF25019"/>
    </source>
</evidence>
<evidence type="ECO:0000256" key="1">
    <source>
        <dbReference type="SAM" id="MobiDB-lite"/>
    </source>
</evidence>
<protein>
    <recommendedName>
        <fullName evidence="2">R13L1/DRL21-like LRR repeat region domain-containing protein</fullName>
    </recommendedName>
</protein>
<name>A0A5J9TVF7_9POAL</name>
<gene>
    <name evidence="3" type="ORF">EJB05_38281</name>
</gene>
<dbReference type="SUPFAM" id="SSF52047">
    <property type="entry name" value="RNI-like"/>
    <property type="match status" value="1"/>
</dbReference>
<feature type="domain" description="R13L1/DRL21-like LRR repeat region" evidence="2">
    <location>
        <begin position="39"/>
        <end position="159"/>
    </location>
</feature>
<feature type="compositionally biased region" description="Basic and acidic residues" evidence="1">
    <location>
        <begin position="13"/>
        <end position="29"/>
    </location>
</feature>
<dbReference type="InterPro" id="IPR032675">
    <property type="entry name" value="LRR_dom_sf"/>
</dbReference>
<feature type="non-terminal residue" evidence="3">
    <location>
        <position position="1"/>
    </location>
</feature>
<dbReference type="EMBL" id="RWGY01000031">
    <property type="protein sequence ID" value="TVU14788.1"/>
    <property type="molecule type" value="Genomic_DNA"/>
</dbReference>
<dbReference type="PANTHER" id="PTHR47186:SF27">
    <property type="entry name" value="NB-ARC DOMAIN-CONTAINING PROTEIN"/>
    <property type="match status" value="1"/>
</dbReference>
<proteinExistence type="predicted"/>
<comment type="caution">
    <text evidence="3">The sequence shown here is derived from an EMBL/GenBank/DDBJ whole genome shotgun (WGS) entry which is preliminary data.</text>
</comment>
<dbReference type="OrthoDB" id="683516at2759"/>
<feature type="region of interest" description="Disordered" evidence="1">
    <location>
        <begin position="1"/>
        <end position="43"/>
    </location>
</feature>
<evidence type="ECO:0000313" key="4">
    <source>
        <dbReference type="Proteomes" id="UP000324897"/>
    </source>
</evidence>
<keyword evidence="4" id="KW-1185">Reference proteome</keyword>
<dbReference type="Gramene" id="TVU14788">
    <property type="protein sequence ID" value="TVU14788"/>
    <property type="gene ID" value="EJB05_38281"/>
</dbReference>